<evidence type="ECO:0000313" key="2">
    <source>
        <dbReference type="EMBL" id="KAA6381212.1"/>
    </source>
</evidence>
<reference evidence="2 3" key="1">
    <citation type="submission" date="2019-03" db="EMBL/GenBank/DDBJ databases">
        <title>Single cell metagenomics reveals metabolic interactions within the superorganism composed of flagellate Streblomastix strix and complex community of Bacteroidetes bacteria on its surface.</title>
        <authorList>
            <person name="Treitli S.C."/>
            <person name="Kolisko M."/>
            <person name="Husnik F."/>
            <person name="Keeling P."/>
            <person name="Hampl V."/>
        </authorList>
    </citation>
    <scope>NUCLEOTIDE SEQUENCE [LARGE SCALE GENOMIC DNA]</scope>
    <source>
        <strain evidence="2">ST1C</strain>
    </source>
</reference>
<accession>A0A5J4VFH7</accession>
<dbReference type="EMBL" id="SNRW01007456">
    <property type="protein sequence ID" value="KAA6381212.1"/>
    <property type="molecule type" value="Genomic_DNA"/>
</dbReference>
<dbReference type="OrthoDB" id="3797628at2759"/>
<dbReference type="AlphaFoldDB" id="A0A5J4VFH7"/>
<name>A0A5J4VFH7_9EUKA</name>
<dbReference type="Pfam" id="PF12110">
    <property type="entry name" value="Nup96"/>
    <property type="match status" value="1"/>
</dbReference>
<evidence type="ECO:0000313" key="3">
    <source>
        <dbReference type="Proteomes" id="UP000324800"/>
    </source>
</evidence>
<proteinExistence type="predicted"/>
<sequence length="504" mass="58256">MSIFNSVFSSITGKRTNGGSEAIQNLGHKKQRVHNGAIRKEIQTTISNHEDKTNEYNLTDLKNQANKNQSKIVTTNNTPQAYLTKNVYSTTLINKIVESTAFNYNERLVWSLGTLLFGQEELTVCSNDGPSRSLTTTVSPKQRRRLRNWICNTVVKELKQRNLLNMDIDKIEDGWKRAFYYLSSGQVIQACELVQQLGDDALATMMVVHFQQEVDVCNQAQNQVLYWQERGLFDSMPLYRRKMWYVLQGQLGYVNHIKAVVTEDLSWPQVLLLYSLYGGHRGDLNSGLSAYRTLTSSHGSGVNGLHQLRARKHTASVPSDCLWYNLLQWWSSSTSSSANDAIYRKELELALPLQCRWVLLLHVSPMFEHGDDDLESWKQQWCDELYKSELEYMAIHAGLYLSSPEVAIRKLLSRRQLEKEHYLCRQLQIPTGWITDSKAWYALNQQLYDKEVDYYLDAKENEKARDAILNHMIPALFFDGRHFTQYSHPLERLPSHYHPALIYS</sequence>
<gene>
    <name evidence="2" type="ORF">EZS28_023262</name>
</gene>
<organism evidence="2 3">
    <name type="scientific">Streblomastix strix</name>
    <dbReference type="NCBI Taxonomy" id="222440"/>
    <lineage>
        <taxon>Eukaryota</taxon>
        <taxon>Metamonada</taxon>
        <taxon>Preaxostyla</taxon>
        <taxon>Oxymonadida</taxon>
        <taxon>Streblomastigidae</taxon>
        <taxon>Streblomastix</taxon>
    </lineage>
</organism>
<dbReference type="InterPro" id="IPR021967">
    <property type="entry name" value="Nup98_C"/>
</dbReference>
<feature type="domain" description="Nuclear pore complex protein NUP96 C-terminal" evidence="1">
    <location>
        <begin position="177"/>
        <end position="441"/>
    </location>
</feature>
<protein>
    <recommendedName>
        <fullName evidence="1">Nuclear pore complex protein NUP96 C-terminal domain-containing protein</fullName>
    </recommendedName>
</protein>
<comment type="caution">
    <text evidence="2">The sequence shown here is derived from an EMBL/GenBank/DDBJ whole genome shotgun (WGS) entry which is preliminary data.</text>
</comment>
<dbReference type="Gene3D" id="1.25.40.690">
    <property type="match status" value="1"/>
</dbReference>
<evidence type="ECO:0000259" key="1">
    <source>
        <dbReference type="Pfam" id="PF12110"/>
    </source>
</evidence>
<dbReference type="Proteomes" id="UP000324800">
    <property type="component" value="Unassembled WGS sequence"/>
</dbReference>